<keyword evidence="2" id="KW-0812">Transmembrane</keyword>
<organism evidence="3 4">
    <name type="scientific">Trypanosoma cruzi marinkellei</name>
    <dbReference type="NCBI Taxonomy" id="85056"/>
    <lineage>
        <taxon>Eukaryota</taxon>
        <taxon>Discoba</taxon>
        <taxon>Euglenozoa</taxon>
        <taxon>Kinetoplastea</taxon>
        <taxon>Metakinetoplastina</taxon>
        <taxon>Trypanosomatida</taxon>
        <taxon>Trypanosomatidae</taxon>
        <taxon>Trypanosoma</taxon>
        <taxon>Schizotrypanum</taxon>
    </lineage>
</organism>
<name>K2MYS4_TRYCR</name>
<dbReference type="AlphaFoldDB" id="K2MYS4"/>
<feature type="transmembrane region" description="Helical" evidence="2">
    <location>
        <begin position="277"/>
        <end position="301"/>
    </location>
</feature>
<proteinExistence type="predicted"/>
<evidence type="ECO:0000256" key="2">
    <source>
        <dbReference type="SAM" id="Phobius"/>
    </source>
</evidence>
<evidence type="ECO:0000313" key="3">
    <source>
        <dbReference type="EMBL" id="EKF30939.1"/>
    </source>
</evidence>
<evidence type="ECO:0000256" key="1">
    <source>
        <dbReference type="SAM" id="MobiDB-lite"/>
    </source>
</evidence>
<reference evidence="3 4" key="1">
    <citation type="journal article" date="2012" name="BMC Genomics">
        <title>Comparative genomic analysis of human infective Trypanosoma cruzi lineages with the bat-restricted subspecies T. cruzi marinkellei.</title>
        <authorList>
            <person name="Franzen O."/>
            <person name="Talavera-Lopez C."/>
            <person name="Ochaya S."/>
            <person name="Butler C.E."/>
            <person name="Messenger L.A."/>
            <person name="Lewis M.D."/>
            <person name="Llewellyn M.S."/>
            <person name="Marinkelle C.J."/>
            <person name="Tyler K.M."/>
            <person name="Miles M.A."/>
            <person name="Andersson B."/>
        </authorList>
    </citation>
    <scope>NUCLEOTIDE SEQUENCE [LARGE SCALE GENOMIC DNA]</scope>
    <source>
        <strain evidence="3 4">B7</strain>
    </source>
</reference>
<gene>
    <name evidence="3" type="ORF">MOQ_005231</name>
</gene>
<dbReference type="Proteomes" id="UP000007350">
    <property type="component" value="Unassembled WGS sequence"/>
</dbReference>
<feature type="transmembrane region" description="Helical" evidence="2">
    <location>
        <begin position="248"/>
        <end position="265"/>
    </location>
</feature>
<dbReference type="OrthoDB" id="248449at2759"/>
<dbReference type="EMBL" id="AHKC01011225">
    <property type="protein sequence ID" value="EKF30939.1"/>
    <property type="molecule type" value="Genomic_DNA"/>
</dbReference>
<sequence>MKLDLDYGIKNTTLSTTGNSLHHLSQRSPTIHKLGALGNFVNTDNIRPLPGEWEPCKVESQLDGYLQEESSGSENVHPAPIPLEKVPDENEGQGVQIGLENGNSYFNCKQRCYRIAVYIAYWLIGLPPPGELVGSEGNAMEVWSRLLLWRIALRVRSILPVWFLSIALSGVFVSFLLTEEVRGCLERTSETAVCRTPGMDSISPPRLYLPRSISIIGLVDNALLLVLWVVCGVECLSHIGNLVTKQRFARTYIVGVLLFVLHTIYDSVELFDELRYNGLVAVVLISLRNVCDAVLVMLLALRLGSGKKQMPRWYCFLASWWQSASGNLSENMQGK</sequence>
<protein>
    <submittedName>
        <fullName evidence="3">Uncharacterized protein</fullName>
    </submittedName>
</protein>
<keyword evidence="2" id="KW-1133">Transmembrane helix</keyword>
<feature type="transmembrane region" description="Helical" evidence="2">
    <location>
        <begin position="213"/>
        <end position="236"/>
    </location>
</feature>
<keyword evidence="4" id="KW-1185">Reference proteome</keyword>
<comment type="caution">
    <text evidence="3">The sequence shown here is derived from an EMBL/GenBank/DDBJ whole genome shotgun (WGS) entry which is preliminary data.</text>
</comment>
<keyword evidence="2" id="KW-0472">Membrane</keyword>
<feature type="transmembrane region" description="Helical" evidence="2">
    <location>
        <begin position="158"/>
        <end position="177"/>
    </location>
</feature>
<accession>K2MYS4</accession>
<feature type="region of interest" description="Disordered" evidence="1">
    <location>
        <begin position="67"/>
        <end position="87"/>
    </location>
</feature>
<evidence type="ECO:0000313" key="4">
    <source>
        <dbReference type="Proteomes" id="UP000007350"/>
    </source>
</evidence>